<dbReference type="EMBL" id="GBXM01106048">
    <property type="protein sequence ID" value="JAH02529.1"/>
    <property type="molecule type" value="Transcribed_RNA"/>
</dbReference>
<accession>A0A0E9PDC4</accession>
<sequence>MLPLSSMDSYICLRVPSRVRTTIALGGWSLVI</sequence>
<dbReference type="AlphaFoldDB" id="A0A0E9PDC4"/>
<organism evidence="1">
    <name type="scientific">Anguilla anguilla</name>
    <name type="common">European freshwater eel</name>
    <name type="synonym">Muraena anguilla</name>
    <dbReference type="NCBI Taxonomy" id="7936"/>
    <lineage>
        <taxon>Eukaryota</taxon>
        <taxon>Metazoa</taxon>
        <taxon>Chordata</taxon>
        <taxon>Craniata</taxon>
        <taxon>Vertebrata</taxon>
        <taxon>Euteleostomi</taxon>
        <taxon>Actinopterygii</taxon>
        <taxon>Neopterygii</taxon>
        <taxon>Teleostei</taxon>
        <taxon>Anguilliformes</taxon>
        <taxon>Anguillidae</taxon>
        <taxon>Anguilla</taxon>
    </lineage>
</organism>
<reference evidence="1" key="1">
    <citation type="submission" date="2014-11" db="EMBL/GenBank/DDBJ databases">
        <authorList>
            <person name="Amaro Gonzalez C."/>
        </authorList>
    </citation>
    <scope>NUCLEOTIDE SEQUENCE</scope>
</reference>
<name>A0A0E9PDC4_ANGAN</name>
<evidence type="ECO:0000313" key="1">
    <source>
        <dbReference type="EMBL" id="JAH02529.1"/>
    </source>
</evidence>
<protein>
    <submittedName>
        <fullName evidence="1">Uncharacterized protein</fullName>
    </submittedName>
</protein>
<reference evidence="1" key="2">
    <citation type="journal article" date="2015" name="Fish Shellfish Immunol.">
        <title>Early steps in the European eel (Anguilla anguilla)-Vibrio vulnificus interaction in the gills: Role of the RtxA13 toxin.</title>
        <authorList>
            <person name="Callol A."/>
            <person name="Pajuelo D."/>
            <person name="Ebbesson L."/>
            <person name="Teles M."/>
            <person name="MacKenzie S."/>
            <person name="Amaro C."/>
        </authorList>
    </citation>
    <scope>NUCLEOTIDE SEQUENCE</scope>
</reference>
<proteinExistence type="predicted"/>